<proteinExistence type="predicted"/>
<accession>A0ABY6HY52</accession>
<name>A0ABY6HY52_9ARCH</name>
<dbReference type="EMBL" id="CP104013">
    <property type="protein sequence ID" value="UYP48276.1"/>
    <property type="molecule type" value="Genomic_DNA"/>
</dbReference>
<keyword evidence="2" id="KW-1185">Reference proteome</keyword>
<evidence type="ECO:0000313" key="1">
    <source>
        <dbReference type="EMBL" id="UYP48276.1"/>
    </source>
</evidence>
<evidence type="ECO:0000313" key="2">
    <source>
        <dbReference type="Proteomes" id="UP001208689"/>
    </source>
</evidence>
<gene>
    <name evidence="1" type="ORF">NEF87_004561</name>
</gene>
<dbReference type="Proteomes" id="UP001208689">
    <property type="component" value="Chromosome"/>
</dbReference>
<organism evidence="1 2">
    <name type="scientific">Candidatus Lokiarchaeum ossiferum</name>
    <dbReference type="NCBI Taxonomy" id="2951803"/>
    <lineage>
        <taxon>Archaea</taxon>
        <taxon>Promethearchaeati</taxon>
        <taxon>Promethearchaeota</taxon>
        <taxon>Promethearchaeia</taxon>
        <taxon>Promethearchaeales</taxon>
        <taxon>Promethearchaeaceae</taxon>
        <taxon>Candidatus Lokiarchaeum</taxon>
    </lineage>
</organism>
<sequence length="161" mass="19062">MSNPEDISVIMKKIKKKWDTDPENWSVLGNVDKDGNREMLISQQPNSYWLKMRTLTSQSNMAYGKELTKIDDEINFKLNEGKKAKSISSKEELLQLFGMMVPDNRKKDLIYMSGVEKYSPEQMAHQKEKIEEKNPEADKLYRLYLQKKWEREQALREGMYM</sequence>
<protein>
    <submittedName>
        <fullName evidence="1">Uncharacterized protein</fullName>
    </submittedName>
</protein>
<reference evidence="1" key="1">
    <citation type="submission" date="2022-09" db="EMBL/GenBank/DDBJ databases">
        <title>Actin cytoskeleton and complex cell architecture in an #Asgard archaeon.</title>
        <authorList>
            <person name="Ponce Toledo R.I."/>
            <person name="Schleper C."/>
            <person name="Rodrigues Oliveira T."/>
            <person name="Wollweber F."/>
            <person name="Xu J."/>
            <person name="Rittmann S."/>
            <person name="Klingl A."/>
            <person name="Pilhofer M."/>
        </authorList>
    </citation>
    <scope>NUCLEOTIDE SEQUENCE</scope>
    <source>
        <strain evidence="1">B-35</strain>
    </source>
</reference>